<accession>A0A955L3Y3</accession>
<feature type="transmembrane region" description="Helical" evidence="1">
    <location>
        <begin position="133"/>
        <end position="151"/>
    </location>
</feature>
<reference evidence="2" key="1">
    <citation type="submission" date="2020-04" db="EMBL/GenBank/DDBJ databases">
        <authorList>
            <person name="Zhang T."/>
        </authorList>
    </citation>
    <scope>NUCLEOTIDE SEQUENCE</scope>
    <source>
        <strain evidence="2">HKST-UBA10</strain>
    </source>
</reference>
<comment type="caution">
    <text evidence="2">The sequence shown here is derived from an EMBL/GenBank/DDBJ whole genome shotgun (WGS) entry which is preliminary data.</text>
</comment>
<keyword evidence="1" id="KW-0472">Membrane</keyword>
<feature type="transmembrane region" description="Helical" evidence="1">
    <location>
        <begin position="67"/>
        <end position="85"/>
    </location>
</feature>
<evidence type="ECO:0000256" key="1">
    <source>
        <dbReference type="SAM" id="Phobius"/>
    </source>
</evidence>
<gene>
    <name evidence="2" type="ORF">KC660_04040</name>
</gene>
<name>A0A955L3Y3_9BACT</name>
<dbReference type="AlphaFoldDB" id="A0A955L3Y3"/>
<sequence length="243" mass="27751">MKLLPKIIIFGFGVLAFLPFLAPVFMHFGLTGPAEFIYTIFVPFCHQKASRSLHLFDYQVAFCARDTFIYFTLFLASIFSYVFRLKTIKIKYLILFSIPIALDGGIQIVTQIIALQAGHPTDYLESTNLRRMITGALFGSAVGFFIFPMLFQDVFESLKKEKNLAELKFKGILLKVSKLSTWKFIFINLAISFLFYLVLSLAWFFTSDVYKPSGIIDNEHRIPGLNYEIEGRGDHAAFLFGNK</sequence>
<evidence type="ECO:0000313" key="2">
    <source>
        <dbReference type="EMBL" id="MCA9382549.1"/>
    </source>
</evidence>
<dbReference type="EMBL" id="JAGQLG010000163">
    <property type="protein sequence ID" value="MCA9382549.1"/>
    <property type="molecule type" value="Genomic_DNA"/>
</dbReference>
<reference evidence="2" key="2">
    <citation type="journal article" date="2021" name="Microbiome">
        <title>Successional dynamics and alternative stable states in a saline activated sludge microbial community over 9 years.</title>
        <authorList>
            <person name="Wang Y."/>
            <person name="Ye J."/>
            <person name="Ju F."/>
            <person name="Liu L."/>
            <person name="Boyd J.A."/>
            <person name="Deng Y."/>
            <person name="Parks D.H."/>
            <person name="Jiang X."/>
            <person name="Yin X."/>
            <person name="Woodcroft B.J."/>
            <person name="Tyson G.W."/>
            <person name="Hugenholtz P."/>
            <person name="Polz M.F."/>
            <person name="Zhang T."/>
        </authorList>
    </citation>
    <scope>NUCLEOTIDE SEQUENCE</scope>
    <source>
        <strain evidence="2">HKST-UBA10</strain>
    </source>
</reference>
<dbReference type="InterPro" id="IPR019206">
    <property type="entry name" value="DUF2085_TM"/>
</dbReference>
<feature type="transmembrane region" description="Helical" evidence="1">
    <location>
        <begin position="184"/>
        <end position="205"/>
    </location>
</feature>
<keyword evidence="1" id="KW-1133">Transmembrane helix</keyword>
<organism evidence="2 3">
    <name type="scientific">Candidatus Dojkabacteria bacterium</name>
    <dbReference type="NCBI Taxonomy" id="2099670"/>
    <lineage>
        <taxon>Bacteria</taxon>
        <taxon>Candidatus Dojkabacteria</taxon>
    </lineage>
</organism>
<feature type="transmembrane region" description="Helical" evidence="1">
    <location>
        <begin position="7"/>
        <end position="28"/>
    </location>
</feature>
<dbReference type="Pfam" id="PF09858">
    <property type="entry name" value="DUF2085"/>
    <property type="match status" value="1"/>
</dbReference>
<feature type="transmembrane region" description="Helical" evidence="1">
    <location>
        <begin position="92"/>
        <end position="113"/>
    </location>
</feature>
<dbReference type="Proteomes" id="UP000782843">
    <property type="component" value="Unassembled WGS sequence"/>
</dbReference>
<keyword evidence="1" id="KW-0812">Transmembrane</keyword>
<protein>
    <submittedName>
        <fullName evidence="2">DUF2085 domain-containing protein</fullName>
    </submittedName>
</protein>
<proteinExistence type="predicted"/>
<evidence type="ECO:0000313" key="3">
    <source>
        <dbReference type="Proteomes" id="UP000782843"/>
    </source>
</evidence>